<keyword evidence="2" id="KW-1185">Reference proteome</keyword>
<dbReference type="Gene3D" id="3.20.170.20">
    <property type="entry name" value="Protein of unknown function DUF952"/>
    <property type="match status" value="1"/>
</dbReference>
<dbReference type="OrthoDB" id="5638018at2"/>
<comment type="caution">
    <text evidence="1">The sequence shown here is derived from an EMBL/GenBank/DDBJ whole genome shotgun (WGS) entry which is preliminary data.</text>
</comment>
<dbReference type="InterPro" id="IPR009297">
    <property type="entry name" value="DUF952"/>
</dbReference>
<accession>A0A4R4P1E3</accession>
<organism evidence="1 2">
    <name type="scientific">Actinomadura bangladeshensis</name>
    <dbReference type="NCBI Taxonomy" id="453573"/>
    <lineage>
        <taxon>Bacteria</taxon>
        <taxon>Bacillati</taxon>
        <taxon>Actinomycetota</taxon>
        <taxon>Actinomycetes</taxon>
        <taxon>Streptosporangiales</taxon>
        <taxon>Thermomonosporaceae</taxon>
        <taxon>Actinomadura</taxon>
    </lineage>
</organism>
<protein>
    <submittedName>
        <fullName evidence="1">DUF952 domain-containing protein</fullName>
    </submittedName>
</protein>
<reference evidence="1 2" key="1">
    <citation type="submission" date="2019-03" db="EMBL/GenBank/DDBJ databases">
        <title>Draft genome sequences of novel Actinobacteria.</title>
        <authorList>
            <person name="Sahin N."/>
            <person name="Ay H."/>
            <person name="Saygin H."/>
        </authorList>
    </citation>
    <scope>NUCLEOTIDE SEQUENCE [LARGE SCALE GENOMIC DNA]</scope>
    <source>
        <strain evidence="1 2">DSM 45347</strain>
    </source>
</reference>
<dbReference type="RefSeq" id="WP_131939688.1">
    <property type="nucleotide sequence ID" value="NZ_BAAAMX010000001.1"/>
</dbReference>
<dbReference type="PANTHER" id="PTHR34129:SF1">
    <property type="entry name" value="DUF952 DOMAIN-CONTAINING PROTEIN"/>
    <property type="match status" value="1"/>
</dbReference>
<dbReference type="EMBL" id="SMJW01000063">
    <property type="protein sequence ID" value="TDC15669.1"/>
    <property type="molecule type" value="Genomic_DNA"/>
</dbReference>
<dbReference type="Proteomes" id="UP000295431">
    <property type="component" value="Unassembled WGS sequence"/>
</dbReference>
<name>A0A4R4P1E3_9ACTN</name>
<proteinExistence type="predicted"/>
<dbReference type="AlphaFoldDB" id="A0A4R4P1E3"/>
<dbReference type="SUPFAM" id="SSF56399">
    <property type="entry name" value="ADP-ribosylation"/>
    <property type="match status" value="1"/>
</dbReference>
<sequence length="114" mass="12338">MSAAPQDALLHIAERTHWESARAAGVSYTMSTLGRTLDEEGFIHCSSDMAQVDGVLGRFYTGIKRDDLVLLVIDVSQLDAPVRYEPAGDDVFPHVYGPIPVSAVIGVRSLPGNR</sequence>
<evidence type="ECO:0000313" key="1">
    <source>
        <dbReference type="EMBL" id="TDC15669.1"/>
    </source>
</evidence>
<dbReference type="Pfam" id="PF06108">
    <property type="entry name" value="DUF952"/>
    <property type="match status" value="1"/>
</dbReference>
<evidence type="ECO:0000313" key="2">
    <source>
        <dbReference type="Proteomes" id="UP000295431"/>
    </source>
</evidence>
<gene>
    <name evidence="1" type="ORF">E1284_15000</name>
</gene>
<dbReference type="PANTHER" id="PTHR34129">
    <property type="entry name" value="BLR1139 PROTEIN"/>
    <property type="match status" value="1"/>
</dbReference>